<evidence type="ECO:0000313" key="1">
    <source>
        <dbReference type="EMBL" id="KDO33997.1"/>
    </source>
</evidence>
<dbReference type="RefSeq" id="XP_012194883.1">
    <property type="nucleotide sequence ID" value="XM_012339493.1"/>
</dbReference>
<dbReference type="VEuPathDB" id="FungiDB:SPRG_01271"/>
<dbReference type="AlphaFoldDB" id="A0A067D4P8"/>
<keyword evidence="2" id="KW-1185">Reference proteome</keyword>
<reference evidence="1 2" key="1">
    <citation type="journal article" date="2013" name="PLoS Genet.">
        <title>Distinctive expansion of potential virulence genes in the genome of the oomycete fish pathogen Saprolegnia parasitica.</title>
        <authorList>
            <person name="Jiang R.H."/>
            <person name="de Bruijn I."/>
            <person name="Haas B.J."/>
            <person name="Belmonte R."/>
            <person name="Lobach L."/>
            <person name="Christie J."/>
            <person name="van den Ackerveken G."/>
            <person name="Bottin A."/>
            <person name="Bulone V."/>
            <person name="Diaz-Moreno S.M."/>
            <person name="Dumas B."/>
            <person name="Fan L."/>
            <person name="Gaulin E."/>
            <person name="Govers F."/>
            <person name="Grenville-Briggs L.J."/>
            <person name="Horner N.R."/>
            <person name="Levin J.Z."/>
            <person name="Mammella M."/>
            <person name="Meijer H.J."/>
            <person name="Morris P."/>
            <person name="Nusbaum C."/>
            <person name="Oome S."/>
            <person name="Phillips A.J."/>
            <person name="van Rooyen D."/>
            <person name="Rzeszutek E."/>
            <person name="Saraiva M."/>
            <person name="Secombes C.J."/>
            <person name="Seidl M.F."/>
            <person name="Snel B."/>
            <person name="Stassen J.H."/>
            <person name="Sykes S."/>
            <person name="Tripathy S."/>
            <person name="van den Berg H."/>
            <person name="Vega-Arreguin J.C."/>
            <person name="Wawra S."/>
            <person name="Young S.K."/>
            <person name="Zeng Q."/>
            <person name="Dieguez-Uribeondo J."/>
            <person name="Russ C."/>
            <person name="Tyler B.M."/>
            <person name="van West P."/>
        </authorList>
    </citation>
    <scope>NUCLEOTIDE SEQUENCE [LARGE SCALE GENOMIC DNA]</scope>
    <source>
        <strain evidence="1 2">CBS 223.65</strain>
    </source>
</reference>
<sequence length="144" mass="15680">MRAEHGLWFGELPRPVTAKDATALQLAVCAPQHERVWGDDVAAIPAALAAYLEVLDAQDNDGPSLDADFSWEHACVESLPLVSWRDRDHAFVLLCLGFLTALEAEVKARDEDDAVGVTDRWRRAAGYFGDASLGIFLAFVVSAP</sequence>
<organism evidence="1 2">
    <name type="scientific">Saprolegnia parasitica (strain CBS 223.65)</name>
    <dbReference type="NCBI Taxonomy" id="695850"/>
    <lineage>
        <taxon>Eukaryota</taxon>
        <taxon>Sar</taxon>
        <taxon>Stramenopiles</taxon>
        <taxon>Oomycota</taxon>
        <taxon>Saprolegniomycetes</taxon>
        <taxon>Saprolegniales</taxon>
        <taxon>Saprolegniaceae</taxon>
        <taxon>Saprolegnia</taxon>
    </lineage>
</organism>
<gene>
    <name evidence="1" type="ORF">SPRG_01271</name>
</gene>
<dbReference type="KEGG" id="spar:SPRG_01271"/>
<accession>A0A067D4P8</accession>
<dbReference type="GeneID" id="24123869"/>
<dbReference type="Proteomes" id="UP000030745">
    <property type="component" value="Unassembled WGS sequence"/>
</dbReference>
<proteinExistence type="predicted"/>
<dbReference type="EMBL" id="KK583191">
    <property type="protein sequence ID" value="KDO33997.1"/>
    <property type="molecule type" value="Genomic_DNA"/>
</dbReference>
<protein>
    <submittedName>
        <fullName evidence="1">Uncharacterized protein</fullName>
    </submittedName>
</protein>
<evidence type="ECO:0000313" key="2">
    <source>
        <dbReference type="Proteomes" id="UP000030745"/>
    </source>
</evidence>
<name>A0A067D4P8_SAPPC</name>